<dbReference type="SUPFAM" id="SSF53067">
    <property type="entry name" value="Actin-like ATPase domain"/>
    <property type="match status" value="2"/>
</dbReference>
<dbReference type="AlphaFoldDB" id="A0A699YWK3"/>
<dbReference type="InterPro" id="IPR043129">
    <property type="entry name" value="ATPase_NBD"/>
</dbReference>
<dbReference type="GO" id="GO:0140662">
    <property type="term" value="F:ATP-dependent protein folding chaperone"/>
    <property type="evidence" value="ECO:0007669"/>
    <property type="project" value="InterPro"/>
</dbReference>
<dbReference type="EMBL" id="BLLF01000745">
    <property type="protein sequence ID" value="GFH14593.1"/>
    <property type="molecule type" value="Genomic_DNA"/>
</dbReference>
<dbReference type="GO" id="GO:0005829">
    <property type="term" value="C:cytosol"/>
    <property type="evidence" value="ECO:0007669"/>
    <property type="project" value="TreeGrafter"/>
</dbReference>
<name>A0A699YWK3_HAELA</name>
<dbReference type="Gene3D" id="3.90.640.10">
    <property type="entry name" value="Actin, Chain A, domain 4"/>
    <property type="match status" value="1"/>
</dbReference>
<comment type="caution">
    <text evidence="3">The sequence shown here is derived from an EMBL/GenBank/DDBJ whole genome shotgun (WGS) entry which is preliminary data.</text>
</comment>
<dbReference type="PANTHER" id="PTHR45639:SF4">
    <property type="entry name" value="HSC70CB, ISOFORM G"/>
    <property type="match status" value="1"/>
</dbReference>
<organism evidence="3 4">
    <name type="scientific">Haematococcus lacustris</name>
    <name type="common">Green alga</name>
    <name type="synonym">Haematococcus pluvialis</name>
    <dbReference type="NCBI Taxonomy" id="44745"/>
    <lineage>
        <taxon>Eukaryota</taxon>
        <taxon>Viridiplantae</taxon>
        <taxon>Chlorophyta</taxon>
        <taxon>core chlorophytes</taxon>
        <taxon>Chlorophyceae</taxon>
        <taxon>CS clade</taxon>
        <taxon>Chlamydomonadales</taxon>
        <taxon>Haematococcaceae</taxon>
        <taxon>Haematococcus</taxon>
    </lineage>
</organism>
<dbReference type="FunFam" id="3.90.640.10:FF:000004">
    <property type="entry name" value="Heat shock 70 kDa protein 4"/>
    <property type="match status" value="1"/>
</dbReference>
<dbReference type="Gene3D" id="3.30.30.30">
    <property type="match status" value="1"/>
</dbReference>
<dbReference type="GO" id="GO:0005524">
    <property type="term" value="F:ATP binding"/>
    <property type="evidence" value="ECO:0007669"/>
    <property type="project" value="UniProtKB-KW"/>
</dbReference>
<keyword evidence="4" id="KW-1185">Reference proteome</keyword>
<dbReference type="FunFam" id="3.30.30.30:FF:000002">
    <property type="entry name" value="Heat shock 70 kDa protein 4"/>
    <property type="match status" value="1"/>
</dbReference>
<dbReference type="Gene3D" id="3.30.420.40">
    <property type="match status" value="2"/>
</dbReference>
<evidence type="ECO:0000313" key="4">
    <source>
        <dbReference type="Proteomes" id="UP000485058"/>
    </source>
</evidence>
<dbReference type="GO" id="GO:0005634">
    <property type="term" value="C:nucleus"/>
    <property type="evidence" value="ECO:0007669"/>
    <property type="project" value="TreeGrafter"/>
</dbReference>
<feature type="non-terminal residue" evidence="3">
    <location>
        <position position="407"/>
    </location>
</feature>
<accession>A0A699YWK3</accession>
<evidence type="ECO:0000256" key="1">
    <source>
        <dbReference type="ARBA" id="ARBA00022741"/>
    </source>
</evidence>
<gene>
    <name evidence="3" type="ORF">HaLaN_10681</name>
</gene>
<feature type="non-terminal residue" evidence="3">
    <location>
        <position position="1"/>
    </location>
</feature>
<keyword evidence="2" id="KW-0067">ATP-binding</keyword>
<evidence type="ECO:0000313" key="3">
    <source>
        <dbReference type="EMBL" id="GFH14593.1"/>
    </source>
</evidence>
<dbReference type="PANTHER" id="PTHR45639">
    <property type="entry name" value="HSC70CB, ISOFORM G-RELATED"/>
    <property type="match status" value="1"/>
</dbReference>
<dbReference type="FunFam" id="3.30.420.40:FF:000171">
    <property type="entry name" value="Heat shock 70 kDa protein 4"/>
    <property type="match status" value="2"/>
</dbReference>
<keyword evidence="1" id="KW-0547">Nucleotide-binding</keyword>
<protein>
    <submittedName>
        <fullName evidence="3">Heat shock protein 70E</fullName>
    </submittedName>
</protein>
<proteinExistence type="predicted"/>
<dbReference type="InterPro" id="IPR013126">
    <property type="entry name" value="Hsp_70_fam"/>
</dbReference>
<dbReference type="PRINTS" id="PR00301">
    <property type="entry name" value="HEATSHOCK70"/>
</dbReference>
<reference evidence="3 4" key="1">
    <citation type="submission" date="2020-02" db="EMBL/GenBank/DDBJ databases">
        <title>Draft genome sequence of Haematococcus lacustris strain NIES-144.</title>
        <authorList>
            <person name="Morimoto D."/>
            <person name="Nakagawa S."/>
            <person name="Yoshida T."/>
            <person name="Sawayama S."/>
        </authorList>
    </citation>
    <scope>NUCLEOTIDE SEQUENCE [LARGE SCALE GENOMIC DNA]</scope>
    <source>
        <strain evidence="3 4">NIES-144</strain>
    </source>
</reference>
<dbReference type="Pfam" id="PF00012">
    <property type="entry name" value="HSP70"/>
    <property type="match status" value="1"/>
</dbReference>
<dbReference type="Proteomes" id="UP000485058">
    <property type="component" value="Unassembled WGS sequence"/>
</dbReference>
<keyword evidence="3" id="KW-0346">Stress response</keyword>
<sequence>MSHSVVGLDVGNDTSCVAMARKRGIDVLLNKESTRETPSVVNFGDKMRFLGTDGLAKMGLAPQNTVHQLKRLLGRKFSDPSVQTDIAKLPFQVSEAPDGGCLITVQFQNEQQTFTPEQAMAMVLVDLKKIAENESGVPPVDCVLSVPVFYDEPQRYAMLNAAHIAGLNCLRLMNETTATALAYGIFKTDLPETEPVHVAFVDVSVVSLKKTGLHMRSHAWDESIGGREFDEMLFDHFNAEFKAKHKIDIRTNKKAAFKLRVQCGKAKKILSANTEASIAVECIMNDVDVRGSITRDEFEAMLEPSLQRFRGVLQQALQRSGVPQSEISSVEVVGSSTRIPCLARIVEEVFGKAASRTMNAKECVSRGCALQCAMLSPAFKVRDFEVIDTCPSSIEFHWEKEGEPTSQ</sequence>
<evidence type="ECO:0000256" key="2">
    <source>
        <dbReference type="ARBA" id="ARBA00022840"/>
    </source>
</evidence>